<dbReference type="PANTHER" id="PTHR32507">
    <property type="entry name" value="NA(+)/H(+) ANTIPORTER 1"/>
    <property type="match status" value="1"/>
</dbReference>
<dbReference type="RefSeq" id="WP_158259368.1">
    <property type="nucleotide sequence ID" value="NZ_PVTT01000001.1"/>
</dbReference>
<dbReference type="GO" id="GO:0015297">
    <property type="term" value="F:antiporter activity"/>
    <property type="evidence" value="ECO:0007669"/>
    <property type="project" value="UniProtKB-KW"/>
</dbReference>
<proteinExistence type="predicted"/>
<comment type="subcellular location">
    <subcellularLocation>
        <location evidence="1">Cell membrane</location>
        <topology evidence="1">Multi-pass membrane protein</topology>
    </subcellularLocation>
</comment>
<evidence type="ECO:0000313" key="11">
    <source>
        <dbReference type="EMBL" id="PRY95759.1"/>
    </source>
</evidence>
<keyword evidence="5 9" id="KW-1133">Transmembrane helix</keyword>
<evidence type="ECO:0000256" key="2">
    <source>
        <dbReference type="ARBA" id="ARBA00022448"/>
    </source>
</evidence>
<feature type="transmembrane region" description="Helical" evidence="9">
    <location>
        <begin position="332"/>
        <end position="353"/>
    </location>
</feature>
<feature type="domain" description="Cation/H+ exchanger transmembrane" evidence="10">
    <location>
        <begin position="14"/>
        <end position="388"/>
    </location>
</feature>
<evidence type="ECO:0000256" key="3">
    <source>
        <dbReference type="ARBA" id="ARBA00022449"/>
    </source>
</evidence>
<organism evidence="11 12">
    <name type="scientific">Hasllibacter halocynthiae</name>
    <dbReference type="NCBI Taxonomy" id="595589"/>
    <lineage>
        <taxon>Bacteria</taxon>
        <taxon>Pseudomonadati</taxon>
        <taxon>Pseudomonadota</taxon>
        <taxon>Alphaproteobacteria</taxon>
        <taxon>Rhodobacterales</taxon>
        <taxon>Roseobacteraceae</taxon>
        <taxon>Hasllibacter</taxon>
    </lineage>
</organism>
<feature type="transmembrane region" description="Helical" evidence="9">
    <location>
        <begin position="88"/>
        <end position="110"/>
    </location>
</feature>
<dbReference type="Proteomes" id="UP000238801">
    <property type="component" value="Unassembled WGS sequence"/>
</dbReference>
<feature type="transmembrane region" description="Helical" evidence="9">
    <location>
        <begin position="30"/>
        <end position="47"/>
    </location>
</feature>
<feature type="transmembrane region" description="Helical" evidence="9">
    <location>
        <begin position="227"/>
        <end position="257"/>
    </location>
</feature>
<evidence type="ECO:0000259" key="10">
    <source>
        <dbReference type="Pfam" id="PF00999"/>
    </source>
</evidence>
<dbReference type="AlphaFoldDB" id="A0A2T0X9Z3"/>
<feature type="transmembrane region" description="Helical" evidence="9">
    <location>
        <begin position="302"/>
        <end position="320"/>
    </location>
</feature>
<feature type="transmembrane region" description="Helical" evidence="9">
    <location>
        <begin position="277"/>
        <end position="295"/>
    </location>
</feature>
<evidence type="ECO:0000256" key="9">
    <source>
        <dbReference type="SAM" id="Phobius"/>
    </source>
</evidence>
<protein>
    <submittedName>
        <fullName evidence="11">Sodium/proton antiporter (CPA1 family)</fullName>
    </submittedName>
</protein>
<keyword evidence="7 9" id="KW-0472">Membrane</keyword>
<dbReference type="OrthoDB" id="9810860at2"/>
<evidence type="ECO:0000256" key="5">
    <source>
        <dbReference type="ARBA" id="ARBA00022989"/>
    </source>
</evidence>
<evidence type="ECO:0000256" key="7">
    <source>
        <dbReference type="ARBA" id="ARBA00023136"/>
    </source>
</evidence>
<comment type="caution">
    <text evidence="11">The sequence shown here is derived from an EMBL/GenBank/DDBJ whole genome shotgun (WGS) entry which is preliminary data.</text>
</comment>
<reference evidence="11 12" key="1">
    <citation type="submission" date="2018-03" db="EMBL/GenBank/DDBJ databases">
        <title>Genomic Encyclopedia of Archaeal and Bacterial Type Strains, Phase II (KMG-II): from individual species to whole genera.</title>
        <authorList>
            <person name="Goeker M."/>
        </authorList>
    </citation>
    <scope>NUCLEOTIDE SEQUENCE [LARGE SCALE GENOMIC DNA]</scope>
    <source>
        <strain evidence="11 12">DSM 29318</strain>
    </source>
</reference>
<dbReference type="PANTHER" id="PTHR32507:SF8">
    <property type="entry name" value="CNH1P"/>
    <property type="match status" value="1"/>
</dbReference>
<dbReference type="EMBL" id="PVTT01000001">
    <property type="protein sequence ID" value="PRY95759.1"/>
    <property type="molecule type" value="Genomic_DNA"/>
</dbReference>
<evidence type="ECO:0000256" key="4">
    <source>
        <dbReference type="ARBA" id="ARBA00022692"/>
    </source>
</evidence>
<evidence type="ECO:0000313" key="12">
    <source>
        <dbReference type="Proteomes" id="UP000238801"/>
    </source>
</evidence>
<keyword evidence="4 9" id="KW-0812">Transmembrane</keyword>
<gene>
    <name evidence="11" type="ORF">BCF33_1387</name>
</gene>
<dbReference type="Pfam" id="PF00999">
    <property type="entry name" value="Na_H_Exchanger"/>
    <property type="match status" value="1"/>
</dbReference>
<evidence type="ECO:0000256" key="1">
    <source>
        <dbReference type="ARBA" id="ARBA00004651"/>
    </source>
</evidence>
<dbReference type="InterPro" id="IPR006153">
    <property type="entry name" value="Cation/H_exchanger_TM"/>
</dbReference>
<evidence type="ECO:0000256" key="6">
    <source>
        <dbReference type="ARBA" id="ARBA00023065"/>
    </source>
</evidence>
<dbReference type="GO" id="GO:0005886">
    <property type="term" value="C:plasma membrane"/>
    <property type="evidence" value="ECO:0007669"/>
    <property type="project" value="UniProtKB-SubCell"/>
</dbReference>
<keyword evidence="3" id="KW-0050">Antiport</keyword>
<keyword evidence="12" id="KW-1185">Reference proteome</keyword>
<name>A0A2T0X9Z3_9RHOB</name>
<feature type="transmembrane region" description="Helical" evidence="9">
    <location>
        <begin position="180"/>
        <end position="206"/>
    </location>
</feature>
<keyword evidence="6" id="KW-0406">Ion transport</keyword>
<evidence type="ECO:0000256" key="8">
    <source>
        <dbReference type="SAM" id="MobiDB-lite"/>
    </source>
</evidence>
<accession>A0A2T0X9Z3</accession>
<keyword evidence="2" id="KW-0813">Transport</keyword>
<sequence>MPSAALFALGLGLLLYALVSDRAGRDGITAPMGFVALGLALALLGNVDIGVDSSAIHDLAEAALVIALFTDASRIDVRRLRAQHGLPVRLLTIGLPGTMILGTVVAMILFPDLGLWPAAVLAVMLAPTDAALGQAVVSDRAVPARVRQALNVESGLNDGLAFPALLIAVSLAAADGGRGIGGWAGFIAAQLLLAPLVGGAVALLCARAIRTALGRGWMDETFLRISTLALPLLAYAGAEAVTANGFIAAFCCGLVTATRDERLRDAIADFAEAEGQLVTLIVFAAFGAVLLPGAWEGWEWRHVVYAVLSLTVLRMAPVWLSLLGTGLRRETVLFLGWFGPRGLASVIYLLLVLEENSFAGLADIEATTLLTVLLSVVLHGATAGPLARRYGKAVGDAPRESQKVHEFRLGRAGDPED</sequence>
<feature type="transmembrane region" description="Helical" evidence="9">
    <location>
        <begin position="116"/>
        <end position="136"/>
    </location>
</feature>
<feature type="region of interest" description="Disordered" evidence="8">
    <location>
        <begin position="397"/>
        <end position="417"/>
    </location>
</feature>
<dbReference type="GO" id="GO:1902600">
    <property type="term" value="P:proton transmembrane transport"/>
    <property type="evidence" value="ECO:0007669"/>
    <property type="project" value="InterPro"/>
</dbReference>